<dbReference type="PANTHER" id="PTHR45677:SF8">
    <property type="entry name" value="CYSTEINE SULFINIC ACID DECARBOXYLASE"/>
    <property type="match status" value="1"/>
</dbReference>
<dbReference type="AlphaFoldDB" id="A0A3D9LET6"/>
<name>A0A3D9LET6_9MICC</name>
<evidence type="ECO:0000256" key="4">
    <source>
        <dbReference type="ARBA" id="ARBA00022898"/>
    </source>
</evidence>
<keyword evidence="4 6" id="KW-0663">Pyridoxal phosphate</keyword>
<dbReference type="InterPro" id="IPR015421">
    <property type="entry name" value="PyrdxlP-dep_Trfase_major"/>
</dbReference>
<comment type="cofactor">
    <cofactor evidence="1 6 7">
        <name>pyridoxal 5'-phosphate</name>
        <dbReference type="ChEBI" id="CHEBI:597326"/>
    </cofactor>
</comment>
<accession>A0A3D9LET6</accession>
<dbReference type="SUPFAM" id="SSF53383">
    <property type="entry name" value="PLP-dependent transferases"/>
    <property type="match status" value="1"/>
</dbReference>
<evidence type="ECO:0000256" key="2">
    <source>
        <dbReference type="ARBA" id="ARBA00009533"/>
    </source>
</evidence>
<keyword evidence="10" id="KW-1185">Reference proteome</keyword>
<dbReference type="GO" id="GO:0030170">
    <property type="term" value="F:pyridoxal phosphate binding"/>
    <property type="evidence" value="ECO:0007669"/>
    <property type="project" value="InterPro"/>
</dbReference>
<organism evidence="9 10">
    <name type="scientific">Citricoccus muralis</name>
    <dbReference type="NCBI Taxonomy" id="169134"/>
    <lineage>
        <taxon>Bacteria</taxon>
        <taxon>Bacillati</taxon>
        <taxon>Actinomycetota</taxon>
        <taxon>Actinomycetes</taxon>
        <taxon>Micrococcales</taxon>
        <taxon>Micrococcaceae</taxon>
        <taxon>Citricoccus</taxon>
    </lineage>
</organism>
<comment type="similarity">
    <text evidence="2 7">Belongs to the group II decarboxylase family.</text>
</comment>
<keyword evidence="5 7" id="KW-0456">Lyase</keyword>
<dbReference type="GO" id="GO:0004058">
    <property type="term" value="F:aromatic-L-amino-acid decarboxylase activity"/>
    <property type="evidence" value="ECO:0007669"/>
    <property type="project" value="UniProtKB-ARBA"/>
</dbReference>
<dbReference type="InterPro" id="IPR010977">
    <property type="entry name" value="Aromatic_deC"/>
</dbReference>
<evidence type="ECO:0000256" key="6">
    <source>
        <dbReference type="PIRSR" id="PIRSR602129-50"/>
    </source>
</evidence>
<evidence type="ECO:0000256" key="1">
    <source>
        <dbReference type="ARBA" id="ARBA00001933"/>
    </source>
</evidence>
<proteinExistence type="inferred from homology"/>
<evidence type="ECO:0000256" key="7">
    <source>
        <dbReference type="RuleBase" id="RU000382"/>
    </source>
</evidence>
<dbReference type="CDD" id="cd06450">
    <property type="entry name" value="DOPA_deC_like"/>
    <property type="match status" value="1"/>
</dbReference>
<dbReference type="GO" id="GO:0005737">
    <property type="term" value="C:cytoplasm"/>
    <property type="evidence" value="ECO:0007669"/>
    <property type="project" value="TreeGrafter"/>
</dbReference>
<dbReference type="OrthoDB" id="3335676at2"/>
<dbReference type="Proteomes" id="UP000256727">
    <property type="component" value="Unassembled WGS sequence"/>
</dbReference>
<sequence length="528" mass="55508">MTAPSSTEQMAPAAPAGQTSPAGLTSPTDPMQDPDVFTLRHPAADSVLLSADNAHRFVQDTGTAALLAAAAIVRAQSPTTGPDPADLHESVSAIDLAAPLGSTEAALAEASSLYLDDAVYFHHPRYAAHLNCPVALPAVAAEALVTSINTSMDTWDQSAGATLIERRLVRWAADLAGLGPAADGIFTSGGTQSNLQALLMARNRAVSPGTGSLPERLTGWRIYASQDSHFSIVRSAVHLGLGEDAVVPIPVDRNHRMDPVALERAMDEDAARGLRALAVVATAGTTDFGAIDPLDALASAARRKGAWFHVDAAYGCGLLASPTRRHCLAGIERADSVTVDFHKSFFQPIGSSALLVAEGSRFAHITHHADYLNPDQNPDSPNQVDKSLQTTRRFDALKLWVTLRSLGSDVLGGLFDATVDLAAEAGQLVEDIDELTLAAPVQLGTVVFRFEPGGGPRADDVAVDRLQDLLRRSLYRSGEAMVAATTVAGRRHLKLTLLNPRTTAADVQAILEAVVRHGRAVAGSEVAA</sequence>
<dbReference type="InterPro" id="IPR002129">
    <property type="entry name" value="PyrdxlP-dep_de-COase"/>
</dbReference>
<dbReference type="InterPro" id="IPR015422">
    <property type="entry name" value="PyrdxlP-dep_Trfase_small"/>
</dbReference>
<reference evidence="9 10" key="1">
    <citation type="submission" date="2018-07" db="EMBL/GenBank/DDBJ databases">
        <title>Sequencing the genomes of 1000 actinobacteria strains.</title>
        <authorList>
            <person name="Klenk H.-P."/>
        </authorList>
    </citation>
    <scope>NUCLEOTIDE SEQUENCE [LARGE SCALE GENOMIC DNA]</scope>
    <source>
        <strain evidence="9 10">DSM 14442</strain>
    </source>
</reference>
<evidence type="ECO:0000313" key="10">
    <source>
        <dbReference type="Proteomes" id="UP000256727"/>
    </source>
</evidence>
<protein>
    <submittedName>
        <fullName evidence="9">L-2,4-diaminobutyrate decarboxylase</fullName>
    </submittedName>
</protein>
<feature type="modified residue" description="N6-(pyridoxal phosphate)lysine" evidence="6">
    <location>
        <position position="343"/>
    </location>
</feature>
<dbReference type="EMBL" id="QREH01000001">
    <property type="protein sequence ID" value="REE04961.1"/>
    <property type="molecule type" value="Genomic_DNA"/>
</dbReference>
<dbReference type="RefSeq" id="WP_115932815.1">
    <property type="nucleotide sequence ID" value="NZ_QREH01000001.1"/>
</dbReference>
<evidence type="ECO:0000256" key="5">
    <source>
        <dbReference type="ARBA" id="ARBA00023239"/>
    </source>
</evidence>
<feature type="region of interest" description="Disordered" evidence="8">
    <location>
        <begin position="1"/>
        <end position="35"/>
    </location>
</feature>
<dbReference type="PRINTS" id="PR00800">
    <property type="entry name" value="YHDCRBOXLASE"/>
</dbReference>
<dbReference type="GO" id="GO:0006520">
    <property type="term" value="P:amino acid metabolic process"/>
    <property type="evidence" value="ECO:0007669"/>
    <property type="project" value="InterPro"/>
</dbReference>
<evidence type="ECO:0000313" key="9">
    <source>
        <dbReference type="EMBL" id="REE04961.1"/>
    </source>
</evidence>
<feature type="compositionally biased region" description="Polar residues" evidence="8">
    <location>
        <begin position="17"/>
        <end position="29"/>
    </location>
</feature>
<evidence type="ECO:0000256" key="8">
    <source>
        <dbReference type="SAM" id="MobiDB-lite"/>
    </source>
</evidence>
<keyword evidence="3" id="KW-0210">Decarboxylase</keyword>
<evidence type="ECO:0000256" key="3">
    <source>
        <dbReference type="ARBA" id="ARBA00022793"/>
    </source>
</evidence>
<dbReference type="Gene3D" id="3.40.640.10">
    <property type="entry name" value="Type I PLP-dependent aspartate aminotransferase-like (Major domain)"/>
    <property type="match status" value="1"/>
</dbReference>
<dbReference type="GO" id="GO:0019752">
    <property type="term" value="P:carboxylic acid metabolic process"/>
    <property type="evidence" value="ECO:0007669"/>
    <property type="project" value="InterPro"/>
</dbReference>
<dbReference type="InterPro" id="IPR015424">
    <property type="entry name" value="PyrdxlP-dep_Trfase"/>
</dbReference>
<comment type="caution">
    <text evidence="9">The sequence shown here is derived from an EMBL/GenBank/DDBJ whole genome shotgun (WGS) entry which is preliminary data.</text>
</comment>
<dbReference type="Pfam" id="PF00282">
    <property type="entry name" value="Pyridoxal_deC"/>
    <property type="match status" value="1"/>
</dbReference>
<gene>
    <name evidence="9" type="ORF">C8E99_2819</name>
</gene>
<dbReference type="Gene3D" id="3.90.1150.10">
    <property type="entry name" value="Aspartate Aminotransferase, domain 1"/>
    <property type="match status" value="1"/>
</dbReference>
<dbReference type="PANTHER" id="PTHR45677">
    <property type="entry name" value="GLUTAMATE DECARBOXYLASE-RELATED"/>
    <property type="match status" value="1"/>
</dbReference>